<accession>A0ABS7ZRJ7</accession>
<dbReference type="CDD" id="cd13670">
    <property type="entry name" value="PBP2_TRAP_Tp0957_like"/>
    <property type="match status" value="1"/>
</dbReference>
<gene>
    <name evidence="3" type="primary">dctP</name>
    <name evidence="3" type="ORF">I9W95_05360</name>
</gene>
<dbReference type="InterPro" id="IPR038404">
    <property type="entry name" value="TRAP_DctP_sf"/>
</dbReference>
<dbReference type="Proteomes" id="UP000714380">
    <property type="component" value="Unassembled WGS sequence"/>
</dbReference>
<dbReference type="PANTHER" id="PTHR33376">
    <property type="match status" value="1"/>
</dbReference>
<evidence type="ECO:0000313" key="3">
    <source>
        <dbReference type="EMBL" id="MCA6063031.1"/>
    </source>
</evidence>
<protein>
    <submittedName>
        <fullName evidence="3">TRAP transporter substrate-binding protein DctP</fullName>
    </submittedName>
</protein>
<dbReference type="PANTHER" id="PTHR33376:SF5">
    <property type="entry name" value="EXTRACYTOPLASMIC SOLUTE RECEPTOR PROTEIN"/>
    <property type="match status" value="1"/>
</dbReference>
<name>A0ABS7ZRJ7_9GAMM</name>
<dbReference type="RefSeq" id="WP_225672620.1">
    <property type="nucleotide sequence ID" value="NZ_JAEDAH010000023.1"/>
</dbReference>
<evidence type="ECO:0000256" key="2">
    <source>
        <dbReference type="SAM" id="SignalP"/>
    </source>
</evidence>
<comment type="caution">
    <text evidence="3">The sequence shown here is derived from an EMBL/GenBank/DDBJ whole genome shotgun (WGS) entry which is preliminary data.</text>
</comment>
<dbReference type="NCBIfam" id="NF037995">
    <property type="entry name" value="TRAP_S1"/>
    <property type="match status" value="1"/>
</dbReference>
<organism evidence="3 4">
    <name type="scientific">Thalassolituus marinus</name>
    <dbReference type="NCBI Taxonomy" id="671053"/>
    <lineage>
        <taxon>Bacteria</taxon>
        <taxon>Pseudomonadati</taxon>
        <taxon>Pseudomonadota</taxon>
        <taxon>Gammaproteobacteria</taxon>
        <taxon>Oceanospirillales</taxon>
        <taxon>Oceanospirillaceae</taxon>
        <taxon>Thalassolituus</taxon>
    </lineage>
</organism>
<dbReference type="InterPro" id="IPR018389">
    <property type="entry name" value="DctP_fam"/>
</dbReference>
<proteinExistence type="predicted"/>
<dbReference type="EMBL" id="JAEDAH010000023">
    <property type="protein sequence ID" value="MCA6063031.1"/>
    <property type="molecule type" value="Genomic_DNA"/>
</dbReference>
<sequence>MKFLTALALSLSLIAPLSQAATTLKIATLAPDGTGWMKTMRKAADDIKSATEGRVKIKYFPGGVQGSDKSVLRKIQIRQLQGGALSTGALAHLTNVTQLYSQPFTFKNLDEIRAIRPQYDQYIADALQEQGFVMLGLSEGGFAYLMSDSALKSSEDVRAKKVWVPEGDIISQTIFENGQVAPISLPVSDVYTSLQTGLIDTIAANPTSTIALQWHTKLNYATDFPLVFLFGMLVVDDKAFAKISSEDQLIVRRIMAEAFKAMDLQNEKDEMGARAALQQNGMQFVELTAADREAWYKLAEGAVAQLAEKGVYPVELYQQLQQSIAEYRQKQAK</sequence>
<keyword evidence="4" id="KW-1185">Reference proteome</keyword>
<dbReference type="Pfam" id="PF03480">
    <property type="entry name" value="DctP"/>
    <property type="match status" value="1"/>
</dbReference>
<keyword evidence="1 2" id="KW-0732">Signal</keyword>
<reference evidence="3 4" key="1">
    <citation type="submission" date="2020-12" db="EMBL/GenBank/DDBJ databases">
        <title>Novel Thalassolituus-related marine hydrocarbonoclastic bacteria mediated algae-derived hydrocarbons mineralization in twilight zone of the northern South China Sea.</title>
        <authorList>
            <person name="Dong C."/>
        </authorList>
    </citation>
    <scope>NUCLEOTIDE SEQUENCE [LARGE SCALE GENOMIC DNA]</scope>
    <source>
        <strain evidence="3 4">IMCC1826</strain>
    </source>
</reference>
<evidence type="ECO:0000256" key="1">
    <source>
        <dbReference type="ARBA" id="ARBA00022729"/>
    </source>
</evidence>
<dbReference type="Gene3D" id="3.40.190.170">
    <property type="entry name" value="Bacterial extracellular solute-binding protein, family 7"/>
    <property type="match status" value="1"/>
</dbReference>
<evidence type="ECO:0000313" key="4">
    <source>
        <dbReference type="Proteomes" id="UP000714380"/>
    </source>
</evidence>
<feature type="chain" id="PRO_5047409617" evidence="2">
    <location>
        <begin position="21"/>
        <end position="333"/>
    </location>
</feature>
<feature type="signal peptide" evidence="2">
    <location>
        <begin position="1"/>
        <end position="20"/>
    </location>
</feature>